<dbReference type="CDD" id="cd02966">
    <property type="entry name" value="TlpA_like_family"/>
    <property type="match status" value="1"/>
</dbReference>
<dbReference type="PANTHER" id="PTHR42852:SF6">
    <property type="entry name" value="THIOL:DISULFIDE INTERCHANGE PROTEIN DSBE"/>
    <property type="match status" value="1"/>
</dbReference>
<evidence type="ECO:0000256" key="2">
    <source>
        <dbReference type="ARBA" id="ARBA00022748"/>
    </source>
</evidence>
<evidence type="ECO:0000256" key="4">
    <source>
        <dbReference type="ARBA" id="ARBA00023284"/>
    </source>
</evidence>
<feature type="chain" id="PRO_5008692057" evidence="5">
    <location>
        <begin position="22"/>
        <end position="475"/>
    </location>
</feature>
<keyword evidence="3" id="KW-1015">Disulfide bond</keyword>
<evidence type="ECO:0000256" key="3">
    <source>
        <dbReference type="ARBA" id="ARBA00023157"/>
    </source>
</evidence>
<sequence>MRAFAYIFALFLPVAGFSQQASTGFTLTGKLVNVSLPVRAIYLHSMEDPSQEFKVPVVENTYVIKGRINGPTQYNIVPIYAPEVDRSQVAPAVSFIYLQQGHIQATHTGSFENITLHGSPVQDAYEALERQAAGKDDDAVAALNGEVFKAHPAGPYAVYALNAYAENHQPLSWPHVQDEAALPFGVTSMFLAYNGHMNLVKAREGFALLPPALQQSDAGKKLSTDIAWALLDEWGNPYRNRMDSLAALYLQATGHIKDSIDLQMKALTTAMGDSVYAPYVRKYPASPIALAVLRLYAGDNITAPAKAMQLFRQLSPQIRQQPEGVAYQHRLLQALRNVNQEAPDFAQPDTSGYNIRLKNLRGRYVLVDFWASWCKPCRAENPHLITAYERYKDKGFTILSISLDTDRGKWVQAIRKDQLPWLHASDLRSPNAAAKRYDILGIPANLLIDPAGRIIGKNLSGAALLYKLTEVFQGT</sequence>
<dbReference type="SUPFAM" id="SSF52833">
    <property type="entry name" value="Thioredoxin-like"/>
    <property type="match status" value="1"/>
</dbReference>
<dbReference type="STRING" id="1335309.GA0116948_11531"/>
<gene>
    <name evidence="7" type="ORF">GA0116948_11531</name>
</gene>
<keyword evidence="4" id="KW-0676">Redox-active center</keyword>
<dbReference type="InterPro" id="IPR036249">
    <property type="entry name" value="Thioredoxin-like_sf"/>
</dbReference>
<organism evidence="7 8">
    <name type="scientific">Chitinophaga costaii</name>
    <dbReference type="NCBI Taxonomy" id="1335309"/>
    <lineage>
        <taxon>Bacteria</taxon>
        <taxon>Pseudomonadati</taxon>
        <taxon>Bacteroidota</taxon>
        <taxon>Chitinophagia</taxon>
        <taxon>Chitinophagales</taxon>
        <taxon>Chitinophagaceae</taxon>
        <taxon>Chitinophaga</taxon>
    </lineage>
</organism>
<dbReference type="PANTHER" id="PTHR42852">
    <property type="entry name" value="THIOL:DISULFIDE INTERCHANGE PROTEIN DSBE"/>
    <property type="match status" value="1"/>
</dbReference>
<dbReference type="GO" id="GO:0016491">
    <property type="term" value="F:oxidoreductase activity"/>
    <property type="evidence" value="ECO:0007669"/>
    <property type="project" value="InterPro"/>
</dbReference>
<evidence type="ECO:0000256" key="5">
    <source>
        <dbReference type="SAM" id="SignalP"/>
    </source>
</evidence>
<keyword evidence="8" id="KW-1185">Reference proteome</keyword>
<dbReference type="Proteomes" id="UP000242818">
    <property type="component" value="Unassembled WGS sequence"/>
</dbReference>
<protein>
    <submittedName>
        <fullName evidence="7">Peroxiredoxin</fullName>
    </submittedName>
</protein>
<dbReference type="RefSeq" id="WP_089714516.1">
    <property type="nucleotide sequence ID" value="NZ_FMAR01000015.1"/>
</dbReference>
<feature type="domain" description="Thioredoxin" evidence="6">
    <location>
        <begin position="336"/>
        <end position="475"/>
    </location>
</feature>
<dbReference type="AlphaFoldDB" id="A0A1C4FKL0"/>
<dbReference type="Gene3D" id="3.40.30.10">
    <property type="entry name" value="Glutaredoxin"/>
    <property type="match status" value="1"/>
</dbReference>
<dbReference type="OrthoDB" id="1069091at2"/>
<dbReference type="GO" id="GO:0030313">
    <property type="term" value="C:cell envelope"/>
    <property type="evidence" value="ECO:0007669"/>
    <property type="project" value="UniProtKB-SubCell"/>
</dbReference>
<dbReference type="PROSITE" id="PS51352">
    <property type="entry name" value="THIOREDOXIN_2"/>
    <property type="match status" value="1"/>
</dbReference>
<dbReference type="InterPro" id="IPR000866">
    <property type="entry name" value="AhpC/TSA"/>
</dbReference>
<name>A0A1C4FKL0_9BACT</name>
<dbReference type="GO" id="GO:0016209">
    <property type="term" value="F:antioxidant activity"/>
    <property type="evidence" value="ECO:0007669"/>
    <property type="project" value="InterPro"/>
</dbReference>
<dbReference type="InterPro" id="IPR050553">
    <property type="entry name" value="Thioredoxin_ResA/DsbE_sf"/>
</dbReference>
<evidence type="ECO:0000256" key="1">
    <source>
        <dbReference type="ARBA" id="ARBA00004196"/>
    </source>
</evidence>
<keyword evidence="2" id="KW-0201">Cytochrome c-type biogenesis</keyword>
<comment type="subcellular location">
    <subcellularLocation>
        <location evidence="1">Cell envelope</location>
    </subcellularLocation>
</comment>
<evidence type="ECO:0000313" key="8">
    <source>
        <dbReference type="Proteomes" id="UP000242818"/>
    </source>
</evidence>
<evidence type="ECO:0000313" key="7">
    <source>
        <dbReference type="EMBL" id="SCC56490.1"/>
    </source>
</evidence>
<proteinExistence type="predicted"/>
<reference evidence="7 8" key="1">
    <citation type="submission" date="2016-08" db="EMBL/GenBank/DDBJ databases">
        <authorList>
            <person name="Seilhamer J.J."/>
        </authorList>
    </citation>
    <scope>NUCLEOTIDE SEQUENCE [LARGE SCALE GENOMIC DNA]</scope>
    <source>
        <strain evidence="7 8">A37T2</strain>
    </source>
</reference>
<accession>A0A1C4FKL0</accession>
<feature type="signal peptide" evidence="5">
    <location>
        <begin position="1"/>
        <end position="21"/>
    </location>
</feature>
<dbReference type="Pfam" id="PF00578">
    <property type="entry name" value="AhpC-TSA"/>
    <property type="match status" value="1"/>
</dbReference>
<evidence type="ECO:0000259" key="6">
    <source>
        <dbReference type="PROSITE" id="PS51352"/>
    </source>
</evidence>
<keyword evidence="5" id="KW-0732">Signal</keyword>
<dbReference type="EMBL" id="FMAR01000015">
    <property type="protein sequence ID" value="SCC56490.1"/>
    <property type="molecule type" value="Genomic_DNA"/>
</dbReference>
<dbReference type="GO" id="GO:0017004">
    <property type="term" value="P:cytochrome complex assembly"/>
    <property type="evidence" value="ECO:0007669"/>
    <property type="project" value="UniProtKB-KW"/>
</dbReference>
<dbReference type="InterPro" id="IPR013766">
    <property type="entry name" value="Thioredoxin_domain"/>
</dbReference>